<dbReference type="GO" id="GO:0000287">
    <property type="term" value="F:magnesium ion binding"/>
    <property type="evidence" value="ECO:0007669"/>
    <property type="project" value="TreeGrafter"/>
</dbReference>
<name>A0A3N4MS19_9BACT</name>
<protein>
    <submittedName>
        <fullName evidence="2">HAD-IIB family hydrolase</fullName>
    </submittedName>
</protein>
<dbReference type="Gene3D" id="3.90.1070.10">
    <property type="match status" value="1"/>
</dbReference>
<dbReference type="Gene3D" id="3.40.50.300">
    <property type="entry name" value="P-loop containing nucleotide triphosphate hydrolases"/>
    <property type="match status" value="1"/>
</dbReference>
<dbReference type="GO" id="GO:0016791">
    <property type="term" value="F:phosphatase activity"/>
    <property type="evidence" value="ECO:0007669"/>
    <property type="project" value="TreeGrafter"/>
</dbReference>
<accession>A0A3N4MS19</accession>
<proteinExistence type="predicted"/>
<dbReference type="InterPro" id="IPR023214">
    <property type="entry name" value="HAD_sf"/>
</dbReference>
<organism evidence="2 3">
    <name type="scientific">Chitinophaga barathri</name>
    <dbReference type="NCBI Taxonomy" id="1647451"/>
    <lineage>
        <taxon>Bacteria</taxon>
        <taxon>Pseudomonadati</taxon>
        <taxon>Bacteroidota</taxon>
        <taxon>Chitinophagia</taxon>
        <taxon>Chitinophagales</taxon>
        <taxon>Chitinophagaceae</taxon>
        <taxon>Chitinophaga</taxon>
    </lineage>
</organism>
<sequence>MRYRVLATDYDGTIAHNGAVPDEVIESLKTLKASGRLLLLVTGRELDELKALFPQHIHFDLIVAENGALLYDPSTLKETRLGEPPPPEFIKALAERGVHPLSAGRVILATWEPHQAAVLEVIKEFGIERQIIFNKGAVMILPPGINKAKGLEAALDALGYALHNVVAVGDAENDTALLQSAECAVSVANALPALQQISDWVTPADHGAGVIQLADRIREDDLLSLDPMLQRHYLHLGDRFDNTPFELSPYGSSILLAGTSGGGKTTLTASFMETLLQHGYQFCMVDPEGDYLEMQGIVAIGDAHQPPSIEALMQLLEQPRQSVVACTLALSMEEKPKFLQQLLSALHELQQRKSRPHWLLLDEAHHLAPEAADPNTFATLKALCNFMAITTKPELLHKPLLERANTIIAVGEDPNATLLSFAGITGKTLPPAAETVLQKGEALVWHRPSGEAPFLVRTMMPKQVLQRHKRKYSTGDMGPDSFIFTGPENKLKLKASNLQTFTELSMGVDDDTWMYHLGKKDYSDWIRNHVNDDSLAEQVEKVETVEPDPVRSRAEITRLIQLHYTGPG</sequence>
<dbReference type="RefSeq" id="WP_120515493.1">
    <property type="nucleotide sequence ID" value="NZ_QXZY01000003.1"/>
</dbReference>
<dbReference type="PANTHER" id="PTHR10000">
    <property type="entry name" value="PHOSPHOSERINE PHOSPHATASE"/>
    <property type="match status" value="1"/>
</dbReference>
<dbReference type="AlphaFoldDB" id="A0A3N4MS19"/>
<dbReference type="InterPro" id="IPR027417">
    <property type="entry name" value="P-loop_NTPase"/>
</dbReference>
<dbReference type="Pfam" id="PF08282">
    <property type="entry name" value="Hydrolase_3"/>
    <property type="match status" value="2"/>
</dbReference>
<evidence type="ECO:0000313" key="3">
    <source>
        <dbReference type="Proteomes" id="UP000279089"/>
    </source>
</evidence>
<dbReference type="GO" id="GO:0016887">
    <property type="term" value="F:ATP hydrolysis activity"/>
    <property type="evidence" value="ECO:0007669"/>
    <property type="project" value="InterPro"/>
</dbReference>
<dbReference type="Pfam" id="PF13401">
    <property type="entry name" value="AAA_22"/>
    <property type="match status" value="1"/>
</dbReference>
<dbReference type="OrthoDB" id="9790031at2"/>
<evidence type="ECO:0000259" key="1">
    <source>
        <dbReference type="SMART" id="SM00382"/>
    </source>
</evidence>
<reference evidence="3" key="1">
    <citation type="submission" date="2018-11" db="EMBL/GenBank/DDBJ databases">
        <title>Chitinophaga lutea sp.nov., isolate from arsenic contaminated soil.</title>
        <authorList>
            <person name="Zong Y."/>
        </authorList>
    </citation>
    <scope>NUCLEOTIDE SEQUENCE [LARGE SCALE GENOMIC DNA]</scope>
    <source>
        <strain evidence="3">YLT18</strain>
    </source>
</reference>
<dbReference type="SMART" id="SM00382">
    <property type="entry name" value="AAA"/>
    <property type="match status" value="1"/>
</dbReference>
<dbReference type="SUPFAM" id="SSF52540">
    <property type="entry name" value="P-loop containing nucleoside triphosphate hydrolases"/>
    <property type="match status" value="1"/>
</dbReference>
<keyword evidence="3" id="KW-1185">Reference proteome</keyword>
<dbReference type="PANTHER" id="PTHR10000:SF8">
    <property type="entry name" value="HAD SUPERFAMILY HYDROLASE-LIKE, TYPE 3"/>
    <property type="match status" value="1"/>
</dbReference>
<keyword evidence="2" id="KW-0378">Hydrolase</keyword>
<dbReference type="InterPro" id="IPR049945">
    <property type="entry name" value="AAA_22"/>
</dbReference>
<dbReference type="Proteomes" id="UP000279089">
    <property type="component" value="Unassembled WGS sequence"/>
</dbReference>
<dbReference type="InterPro" id="IPR006379">
    <property type="entry name" value="HAD-SF_hydro_IIB"/>
</dbReference>
<feature type="domain" description="AAA+ ATPase" evidence="1">
    <location>
        <begin position="250"/>
        <end position="415"/>
    </location>
</feature>
<dbReference type="EMBL" id="RMBX01000002">
    <property type="protein sequence ID" value="RPD42359.1"/>
    <property type="molecule type" value="Genomic_DNA"/>
</dbReference>
<evidence type="ECO:0000313" key="2">
    <source>
        <dbReference type="EMBL" id="RPD42359.1"/>
    </source>
</evidence>
<comment type="caution">
    <text evidence="2">The sequence shown here is derived from an EMBL/GenBank/DDBJ whole genome shotgun (WGS) entry which is preliminary data.</text>
</comment>
<dbReference type="InterPro" id="IPR036412">
    <property type="entry name" value="HAD-like_sf"/>
</dbReference>
<dbReference type="Gene3D" id="3.40.50.1000">
    <property type="entry name" value="HAD superfamily/HAD-like"/>
    <property type="match status" value="1"/>
</dbReference>
<dbReference type="InterPro" id="IPR003593">
    <property type="entry name" value="AAA+_ATPase"/>
</dbReference>
<gene>
    <name evidence="2" type="ORF">EG028_04055</name>
</gene>
<dbReference type="GO" id="GO:0005829">
    <property type="term" value="C:cytosol"/>
    <property type="evidence" value="ECO:0007669"/>
    <property type="project" value="TreeGrafter"/>
</dbReference>
<dbReference type="NCBIfam" id="TIGR01484">
    <property type="entry name" value="HAD-SF-IIB"/>
    <property type="match status" value="1"/>
</dbReference>
<dbReference type="SUPFAM" id="SSF56784">
    <property type="entry name" value="HAD-like"/>
    <property type="match status" value="1"/>
</dbReference>